<dbReference type="Gene3D" id="1.10.10.10">
    <property type="entry name" value="Winged helix-like DNA-binding domain superfamily/Winged helix DNA-binding domain"/>
    <property type="match status" value="1"/>
</dbReference>
<name>A0A1H8V6B5_9EURY</name>
<dbReference type="InterPro" id="IPR050707">
    <property type="entry name" value="HTH_MetabolicPath_Reg"/>
</dbReference>
<dbReference type="Pfam" id="PF09339">
    <property type="entry name" value="HTH_IclR"/>
    <property type="match status" value="1"/>
</dbReference>
<dbReference type="AlphaFoldDB" id="A0A1H8V6B5"/>
<dbReference type="GO" id="GO:0003700">
    <property type="term" value="F:DNA-binding transcription factor activity"/>
    <property type="evidence" value="ECO:0007669"/>
    <property type="project" value="TreeGrafter"/>
</dbReference>
<gene>
    <name evidence="6" type="ORF">SAMN04487948_11486</name>
</gene>
<dbReference type="PROSITE" id="PS51077">
    <property type="entry name" value="HTH_ICLR"/>
    <property type="match status" value="1"/>
</dbReference>
<keyword evidence="3" id="KW-0804">Transcription</keyword>
<reference evidence="7" key="1">
    <citation type="submission" date="2016-10" db="EMBL/GenBank/DDBJ databases">
        <authorList>
            <person name="Varghese N."/>
            <person name="Submissions S."/>
        </authorList>
    </citation>
    <scope>NUCLEOTIDE SEQUENCE [LARGE SCALE GENOMIC DNA]</scope>
    <source>
        <strain evidence="7">CGMCC 1.10121</strain>
    </source>
</reference>
<feature type="domain" description="HTH iclR-type" evidence="4">
    <location>
        <begin position="10"/>
        <end position="69"/>
    </location>
</feature>
<evidence type="ECO:0000259" key="5">
    <source>
        <dbReference type="PROSITE" id="PS51078"/>
    </source>
</evidence>
<dbReference type="InterPro" id="IPR014757">
    <property type="entry name" value="Tscrpt_reg_IclR_C"/>
</dbReference>
<keyword evidence="2" id="KW-0238">DNA-binding</keyword>
<dbReference type="PANTHER" id="PTHR30136:SF35">
    <property type="entry name" value="HTH-TYPE TRANSCRIPTIONAL REGULATOR RV1719"/>
    <property type="match status" value="1"/>
</dbReference>
<evidence type="ECO:0000259" key="4">
    <source>
        <dbReference type="PROSITE" id="PS51077"/>
    </source>
</evidence>
<dbReference type="InterPro" id="IPR036390">
    <property type="entry name" value="WH_DNA-bd_sf"/>
</dbReference>
<feature type="domain" description="IclR-ED" evidence="5">
    <location>
        <begin position="70"/>
        <end position="257"/>
    </location>
</feature>
<dbReference type="SMART" id="SM00346">
    <property type="entry name" value="HTH_ICLR"/>
    <property type="match status" value="1"/>
</dbReference>
<dbReference type="PANTHER" id="PTHR30136">
    <property type="entry name" value="HELIX-TURN-HELIX TRANSCRIPTIONAL REGULATOR, ICLR FAMILY"/>
    <property type="match status" value="1"/>
</dbReference>
<dbReference type="Gene3D" id="3.30.450.40">
    <property type="match status" value="1"/>
</dbReference>
<dbReference type="RefSeq" id="WP_089826875.1">
    <property type="nucleotide sequence ID" value="NZ_FODV01000014.1"/>
</dbReference>
<keyword evidence="1" id="KW-0805">Transcription regulation</keyword>
<dbReference type="InterPro" id="IPR029016">
    <property type="entry name" value="GAF-like_dom_sf"/>
</dbReference>
<keyword evidence="7" id="KW-1185">Reference proteome</keyword>
<dbReference type="CDD" id="cd00090">
    <property type="entry name" value="HTH_ARSR"/>
    <property type="match status" value="1"/>
</dbReference>
<evidence type="ECO:0000313" key="7">
    <source>
        <dbReference type="Proteomes" id="UP000199126"/>
    </source>
</evidence>
<evidence type="ECO:0000256" key="1">
    <source>
        <dbReference type="ARBA" id="ARBA00023015"/>
    </source>
</evidence>
<dbReference type="Proteomes" id="UP000199126">
    <property type="component" value="Unassembled WGS sequence"/>
</dbReference>
<protein>
    <submittedName>
        <fullName evidence="6">Transcriptional regulator, IclR family</fullName>
    </submittedName>
</protein>
<sequence>MEPKTTGRILSTTEASLQLIETLVQQGGATATELTEELDLAHSTIHNHLNTLLQYGYVVREGTTYNIGAKFCHIGDYVRRRKPEYLIAGDIVAQLGQATKLEADFAVEENGHVISLHNELNFSDESHFLTDGRFFHVHSTASGKAMLAEYPRSRVERIIDQWGLPKQTEQTISSEEELFAELERVREQGYATSDEEAIDGLWAISKVVKTPMDDVCGSLNLSAPTYLHDNEIRHSAIETLNEQVDAFEERIEAHFADRYGSADE</sequence>
<dbReference type="SUPFAM" id="SSF46785">
    <property type="entry name" value="Winged helix' DNA-binding domain"/>
    <property type="match status" value="1"/>
</dbReference>
<organism evidence="6 7">
    <name type="scientific">Halogranum amylolyticum</name>
    <dbReference type="NCBI Taxonomy" id="660520"/>
    <lineage>
        <taxon>Archaea</taxon>
        <taxon>Methanobacteriati</taxon>
        <taxon>Methanobacteriota</taxon>
        <taxon>Stenosarchaea group</taxon>
        <taxon>Halobacteria</taxon>
        <taxon>Halobacteriales</taxon>
        <taxon>Haloferacaceae</taxon>
    </lineage>
</organism>
<dbReference type="InterPro" id="IPR005471">
    <property type="entry name" value="Tscrpt_reg_IclR_N"/>
</dbReference>
<dbReference type="InterPro" id="IPR036388">
    <property type="entry name" value="WH-like_DNA-bd_sf"/>
</dbReference>
<dbReference type="GO" id="GO:0045892">
    <property type="term" value="P:negative regulation of DNA-templated transcription"/>
    <property type="evidence" value="ECO:0007669"/>
    <property type="project" value="TreeGrafter"/>
</dbReference>
<dbReference type="InterPro" id="IPR011991">
    <property type="entry name" value="ArsR-like_HTH"/>
</dbReference>
<evidence type="ECO:0000313" key="6">
    <source>
        <dbReference type="EMBL" id="SEP11012.1"/>
    </source>
</evidence>
<accession>A0A1H8V6B5</accession>
<dbReference type="EMBL" id="FODV01000014">
    <property type="protein sequence ID" value="SEP11012.1"/>
    <property type="molecule type" value="Genomic_DNA"/>
</dbReference>
<evidence type="ECO:0000256" key="2">
    <source>
        <dbReference type="ARBA" id="ARBA00023125"/>
    </source>
</evidence>
<dbReference type="GO" id="GO:0003677">
    <property type="term" value="F:DNA binding"/>
    <property type="evidence" value="ECO:0007669"/>
    <property type="project" value="UniProtKB-KW"/>
</dbReference>
<dbReference type="SUPFAM" id="SSF55781">
    <property type="entry name" value="GAF domain-like"/>
    <property type="match status" value="1"/>
</dbReference>
<dbReference type="OrthoDB" id="14763at2157"/>
<proteinExistence type="predicted"/>
<dbReference type="Pfam" id="PF01614">
    <property type="entry name" value="IclR_C"/>
    <property type="match status" value="1"/>
</dbReference>
<dbReference type="PROSITE" id="PS51078">
    <property type="entry name" value="ICLR_ED"/>
    <property type="match status" value="1"/>
</dbReference>
<evidence type="ECO:0000256" key="3">
    <source>
        <dbReference type="ARBA" id="ARBA00023163"/>
    </source>
</evidence>